<evidence type="ECO:0000259" key="9">
    <source>
        <dbReference type="PROSITE" id="PS50122"/>
    </source>
</evidence>
<name>A0A5Q0BG67_9GAMM</name>
<gene>
    <name evidence="5" type="primary">cheB</name>
    <name evidence="10" type="ORF">F6R98_05335</name>
</gene>
<dbReference type="PROSITE" id="PS50110">
    <property type="entry name" value="RESPONSE_REGULATORY"/>
    <property type="match status" value="1"/>
</dbReference>
<comment type="PTM">
    <text evidence="5">Phosphorylated by CheA. Phosphorylation of the N-terminal regulatory domain activates the methylesterase activity.</text>
</comment>
<dbReference type="EMBL" id="CP044205">
    <property type="protein sequence ID" value="QFY42122.1"/>
    <property type="molecule type" value="Genomic_DNA"/>
</dbReference>
<accession>A0A5Q0BG67</accession>
<dbReference type="NCBIfam" id="NF009206">
    <property type="entry name" value="PRK12555.1"/>
    <property type="match status" value="1"/>
</dbReference>
<dbReference type="SUPFAM" id="SSF52172">
    <property type="entry name" value="CheY-like"/>
    <property type="match status" value="1"/>
</dbReference>
<dbReference type="GO" id="GO:0008984">
    <property type="term" value="F:protein-glutamate methylesterase activity"/>
    <property type="evidence" value="ECO:0007669"/>
    <property type="project" value="UniProtKB-UniRule"/>
</dbReference>
<keyword evidence="1 5" id="KW-0963">Cytoplasm</keyword>
<dbReference type="Pfam" id="PF00072">
    <property type="entry name" value="Response_reg"/>
    <property type="match status" value="1"/>
</dbReference>
<dbReference type="InterPro" id="IPR035909">
    <property type="entry name" value="CheB_C"/>
</dbReference>
<dbReference type="Gene3D" id="3.40.50.180">
    <property type="entry name" value="Methylesterase CheB, C-terminal domain"/>
    <property type="match status" value="1"/>
</dbReference>
<protein>
    <recommendedName>
        <fullName evidence="5">Protein-glutamate methylesterase/protein-glutamine glutaminase</fullName>
        <ecNumber evidence="5">3.1.1.61</ecNumber>
        <ecNumber evidence="5">3.5.1.44</ecNumber>
    </recommendedName>
</protein>
<evidence type="ECO:0000256" key="1">
    <source>
        <dbReference type="ARBA" id="ARBA00022490"/>
    </source>
</evidence>
<dbReference type="GO" id="GO:0000156">
    <property type="term" value="F:phosphorelay response regulator activity"/>
    <property type="evidence" value="ECO:0007669"/>
    <property type="project" value="InterPro"/>
</dbReference>
<dbReference type="Pfam" id="PF01339">
    <property type="entry name" value="CheB_methylest"/>
    <property type="match status" value="1"/>
</dbReference>
<dbReference type="EC" id="3.5.1.44" evidence="5"/>
<dbReference type="AlphaFoldDB" id="A0A5Q0BG67"/>
<dbReference type="Gene3D" id="3.40.50.2300">
    <property type="match status" value="1"/>
</dbReference>
<dbReference type="HAMAP" id="MF_00099">
    <property type="entry name" value="CheB_chemtxs"/>
    <property type="match status" value="1"/>
</dbReference>
<comment type="catalytic activity">
    <reaction evidence="4 5">
        <text>[protein]-L-glutamate 5-O-methyl ester + H2O = L-glutamyl-[protein] + methanol + H(+)</text>
        <dbReference type="Rhea" id="RHEA:23236"/>
        <dbReference type="Rhea" id="RHEA-COMP:10208"/>
        <dbReference type="Rhea" id="RHEA-COMP:10311"/>
        <dbReference type="ChEBI" id="CHEBI:15377"/>
        <dbReference type="ChEBI" id="CHEBI:15378"/>
        <dbReference type="ChEBI" id="CHEBI:17790"/>
        <dbReference type="ChEBI" id="CHEBI:29973"/>
        <dbReference type="ChEBI" id="CHEBI:82795"/>
        <dbReference type="EC" id="3.1.1.61"/>
    </reaction>
</comment>
<dbReference type="EC" id="3.1.1.61" evidence="5"/>
<keyword evidence="3 5" id="KW-0378">Hydrolase</keyword>
<feature type="active site" evidence="5 6">
    <location>
        <position position="202"/>
    </location>
</feature>
<evidence type="ECO:0000256" key="7">
    <source>
        <dbReference type="PROSITE-ProRule" id="PRU00169"/>
    </source>
</evidence>
<dbReference type="InterPro" id="IPR011006">
    <property type="entry name" value="CheY-like_superfamily"/>
</dbReference>
<dbReference type="GO" id="GO:0050568">
    <property type="term" value="F:protein-glutamine glutaminase activity"/>
    <property type="evidence" value="ECO:0007669"/>
    <property type="project" value="UniProtKB-UniRule"/>
</dbReference>
<dbReference type="GO" id="GO:0005737">
    <property type="term" value="C:cytoplasm"/>
    <property type="evidence" value="ECO:0007669"/>
    <property type="project" value="UniProtKB-SubCell"/>
</dbReference>
<comment type="function">
    <text evidence="5">Involved in chemotaxis. Part of a chemotaxis signal transduction system that modulates chemotaxis in response to various stimuli. Catalyzes the demethylation of specific methylglutamate residues introduced into the chemoreceptors (methyl-accepting chemotaxis proteins or MCP) by CheR. Also mediates the irreversible deamidation of specific glutamine residues to glutamic acid.</text>
</comment>
<dbReference type="SUPFAM" id="SSF52738">
    <property type="entry name" value="Methylesterase CheB, C-terminal domain"/>
    <property type="match status" value="1"/>
</dbReference>
<dbReference type="NCBIfam" id="NF001965">
    <property type="entry name" value="PRK00742.1"/>
    <property type="match status" value="1"/>
</dbReference>
<comment type="catalytic activity">
    <reaction evidence="5">
        <text>L-glutaminyl-[protein] + H2O = L-glutamyl-[protein] + NH4(+)</text>
        <dbReference type="Rhea" id="RHEA:16441"/>
        <dbReference type="Rhea" id="RHEA-COMP:10207"/>
        <dbReference type="Rhea" id="RHEA-COMP:10208"/>
        <dbReference type="ChEBI" id="CHEBI:15377"/>
        <dbReference type="ChEBI" id="CHEBI:28938"/>
        <dbReference type="ChEBI" id="CHEBI:29973"/>
        <dbReference type="ChEBI" id="CHEBI:30011"/>
        <dbReference type="EC" id="3.5.1.44"/>
    </reaction>
</comment>
<evidence type="ECO:0000313" key="10">
    <source>
        <dbReference type="EMBL" id="QFY42122.1"/>
    </source>
</evidence>
<dbReference type="PANTHER" id="PTHR42872:SF6">
    <property type="entry name" value="PROTEIN-GLUTAMATE METHYLESTERASE_PROTEIN-GLUTAMINE GLUTAMINASE"/>
    <property type="match status" value="1"/>
</dbReference>
<dbReference type="InParanoid" id="A0A5Q0BG67"/>
<feature type="active site" evidence="5 6">
    <location>
        <position position="298"/>
    </location>
</feature>
<evidence type="ECO:0000256" key="6">
    <source>
        <dbReference type="PROSITE-ProRule" id="PRU00050"/>
    </source>
</evidence>
<evidence type="ECO:0000256" key="3">
    <source>
        <dbReference type="ARBA" id="ARBA00022801"/>
    </source>
</evidence>
<sequence>MKTIKVMIVDGSAVLRQVLSSVFEKEDGMEVIGVAADPVFAIEKMGKTWPDVLIVDIEMPRMDGITFLKKIMAEHPTPVIVFSTLTEKGSVATMQALAAGAVSVVTKPKLGLKLYLQESSEHLVRTVRTAAHAHLKRSGSSPSVTVPPKLTADAVLPAAEHVMEETTQTVIAIGTSTGGTLALETVLTALPRTSPGILIVQHMPEQFTEAFARRLDDICRISVTEARHGDQVMPGRALIAQGGRHMMLRRSGAQYYVDVVEGPPVSRHRPSVDVLFRSMAKFAGKNALGIIMTGMGDDGAKGLLEMHQMGALTIAQDEESCVVYGMPKEAIKLGAVDKIVALQQIAAEISACVNQTKL</sequence>
<evidence type="ECO:0000256" key="5">
    <source>
        <dbReference type="HAMAP-Rule" id="MF_00099"/>
    </source>
</evidence>
<proteinExistence type="inferred from homology"/>
<dbReference type="CDD" id="cd16432">
    <property type="entry name" value="CheB_Rec"/>
    <property type="match status" value="1"/>
</dbReference>
<evidence type="ECO:0000313" key="11">
    <source>
        <dbReference type="Proteomes" id="UP000325755"/>
    </source>
</evidence>
<dbReference type="CDD" id="cd17541">
    <property type="entry name" value="REC_CheB-like"/>
    <property type="match status" value="1"/>
</dbReference>
<evidence type="ECO:0000259" key="8">
    <source>
        <dbReference type="PROSITE" id="PS50110"/>
    </source>
</evidence>
<dbReference type="OrthoDB" id="9793421at2"/>
<comment type="domain">
    <text evidence="5">Contains a C-terminal catalytic domain, and an N-terminal region which modulates catalytic activity.</text>
</comment>
<keyword evidence="11" id="KW-1185">Reference proteome</keyword>
<keyword evidence="2 5" id="KW-0145">Chemotaxis</keyword>
<dbReference type="InterPro" id="IPR000673">
    <property type="entry name" value="Sig_transdc_resp-reg_Me-estase"/>
</dbReference>
<organism evidence="10 11">
    <name type="scientific">Candidatus Methylospira mobilis</name>
    <dbReference type="NCBI Taxonomy" id="1808979"/>
    <lineage>
        <taxon>Bacteria</taxon>
        <taxon>Pseudomonadati</taxon>
        <taxon>Pseudomonadota</taxon>
        <taxon>Gammaproteobacteria</taxon>
        <taxon>Methylococcales</taxon>
        <taxon>Methylococcaceae</taxon>
        <taxon>Candidatus Methylospira</taxon>
    </lineage>
</organism>
<evidence type="ECO:0000256" key="4">
    <source>
        <dbReference type="ARBA" id="ARBA00048267"/>
    </source>
</evidence>
<dbReference type="InterPro" id="IPR008248">
    <property type="entry name" value="CheB-like"/>
</dbReference>
<feature type="domain" description="Response regulatory" evidence="8">
    <location>
        <begin position="5"/>
        <end position="122"/>
    </location>
</feature>
<reference evidence="10 11" key="1">
    <citation type="submission" date="2019-09" db="EMBL/GenBank/DDBJ databases">
        <title>Ecophysiology of the spiral-shaped methanotroph Methylospira mobilis as revealed by the complete genome sequence.</title>
        <authorList>
            <person name="Oshkin I.Y."/>
            <person name="Dedysh S.N."/>
            <person name="Miroshnikov K."/>
            <person name="Danilova O.V."/>
            <person name="Hakobyan A."/>
            <person name="Liesack W."/>
        </authorList>
    </citation>
    <scope>NUCLEOTIDE SEQUENCE [LARGE SCALE GENOMIC DNA]</scope>
    <source>
        <strain evidence="10 11">Shm1</strain>
    </source>
</reference>
<dbReference type="GO" id="GO:0006935">
    <property type="term" value="P:chemotaxis"/>
    <property type="evidence" value="ECO:0007669"/>
    <property type="project" value="UniProtKB-UniRule"/>
</dbReference>
<dbReference type="SMART" id="SM00448">
    <property type="entry name" value="REC"/>
    <property type="match status" value="1"/>
</dbReference>
<comment type="subcellular location">
    <subcellularLocation>
        <location evidence="5">Cytoplasm</location>
    </subcellularLocation>
</comment>
<dbReference type="PROSITE" id="PS50122">
    <property type="entry name" value="CHEB"/>
    <property type="match status" value="1"/>
</dbReference>
<dbReference type="PANTHER" id="PTHR42872">
    <property type="entry name" value="PROTEIN-GLUTAMATE METHYLESTERASE/PROTEIN-GLUTAMINE GLUTAMINASE"/>
    <property type="match status" value="1"/>
</dbReference>
<dbReference type="KEGG" id="mmob:F6R98_05335"/>
<feature type="domain" description="CheB-type methylesterase" evidence="9">
    <location>
        <begin position="164"/>
        <end position="356"/>
    </location>
</feature>
<feature type="modified residue" description="4-aspartylphosphate" evidence="5 7">
    <location>
        <position position="56"/>
    </location>
</feature>
<dbReference type="InterPro" id="IPR001789">
    <property type="entry name" value="Sig_transdc_resp-reg_receiver"/>
</dbReference>
<feature type="active site" evidence="5 6">
    <location>
        <position position="176"/>
    </location>
</feature>
<comment type="similarity">
    <text evidence="5">Belongs to the CheB family.</text>
</comment>
<dbReference type="Proteomes" id="UP000325755">
    <property type="component" value="Chromosome"/>
</dbReference>
<dbReference type="RefSeq" id="WP_153248104.1">
    <property type="nucleotide sequence ID" value="NZ_CP044205.1"/>
</dbReference>
<keyword evidence="5 7" id="KW-0597">Phosphoprotein</keyword>
<dbReference type="PIRSF" id="PIRSF000876">
    <property type="entry name" value="RR_chemtxs_CheB"/>
    <property type="match status" value="1"/>
</dbReference>
<evidence type="ECO:0000256" key="2">
    <source>
        <dbReference type="ARBA" id="ARBA00022500"/>
    </source>
</evidence>